<dbReference type="InterPro" id="IPR003761">
    <property type="entry name" value="Exonuc_VII_S"/>
</dbReference>
<evidence type="ECO:0000256" key="1">
    <source>
        <dbReference type="ARBA" id="ARBA00009998"/>
    </source>
</evidence>
<dbReference type="InterPro" id="IPR037004">
    <property type="entry name" value="Exonuc_VII_ssu_sf"/>
</dbReference>
<evidence type="ECO:0000313" key="9">
    <source>
        <dbReference type="Proteomes" id="UP001193389"/>
    </source>
</evidence>
<protein>
    <recommendedName>
        <fullName evidence="6">Exodeoxyribonuclease VII small subunit</fullName>
        <ecNumber evidence="6">3.1.11.6</ecNumber>
    </recommendedName>
</protein>
<organism evidence="8 9">
    <name type="scientific">Aquipluma nitroreducens</name>
    <dbReference type="NCBI Taxonomy" id="2010828"/>
    <lineage>
        <taxon>Bacteria</taxon>
        <taxon>Pseudomonadati</taxon>
        <taxon>Bacteroidota</taxon>
        <taxon>Bacteroidia</taxon>
        <taxon>Marinilabiliales</taxon>
        <taxon>Prolixibacteraceae</taxon>
        <taxon>Aquipluma</taxon>
    </lineage>
</organism>
<dbReference type="AlphaFoldDB" id="A0A5K7SCZ3"/>
<dbReference type="EC" id="3.1.11.6" evidence="6"/>
<keyword evidence="2" id="KW-0963">Cytoplasm</keyword>
<evidence type="ECO:0000256" key="3">
    <source>
        <dbReference type="ARBA" id="ARBA00022722"/>
    </source>
</evidence>
<proteinExistence type="inferred from homology"/>
<keyword evidence="4" id="KW-0378">Hydrolase</keyword>
<dbReference type="EMBL" id="AP018694">
    <property type="protein sequence ID" value="BBE19134.1"/>
    <property type="molecule type" value="Genomic_DNA"/>
</dbReference>
<gene>
    <name evidence="8" type="ORF">AQPE_3308</name>
</gene>
<dbReference type="GO" id="GO:0008855">
    <property type="term" value="F:exodeoxyribonuclease VII activity"/>
    <property type="evidence" value="ECO:0007669"/>
    <property type="project" value="UniProtKB-UniRule"/>
</dbReference>
<dbReference type="RefSeq" id="WP_318347407.1">
    <property type="nucleotide sequence ID" value="NZ_AP018694.1"/>
</dbReference>
<keyword evidence="5" id="KW-0269">Exonuclease</keyword>
<dbReference type="Pfam" id="PF02609">
    <property type="entry name" value="Exonuc_VII_S"/>
    <property type="match status" value="1"/>
</dbReference>
<dbReference type="Proteomes" id="UP001193389">
    <property type="component" value="Chromosome"/>
</dbReference>
<dbReference type="KEGG" id="anf:AQPE_3308"/>
<keyword evidence="9" id="KW-1185">Reference proteome</keyword>
<evidence type="ECO:0000256" key="2">
    <source>
        <dbReference type="ARBA" id="ARBA00022490"/>
    </source>
</evidence>
<evidence type="ECO:0000256" key="7">
    <source>
        <dbReference type="SAM" id="Coils"/>
    </source>
</evidence>
<reference evidence="8" key="1">
    <citation type="journal article" date="2020" name="Int. J. Syst. Evol. Microbiol.">
        <title>Aquipluma nitroreducens gen. nov. sp. nov., a novel facultatively anaerobic bacterium isolated from a freshwater lake.</title>
        <authorList>
            <person name="Watanabe M."/>
            <person name="Kojima H."/>
            <person name="Fukui M."/>
        </authorList>
    </citation>
    <scope>NUCLEOTIDE SEQUENCE</scope>
    <source>
        <strain evidence="8">MeG22</strain>
    </source>
</reference>
<dbReference type="NCBIfam" id="TIGR01280">
    <property type="entry name" value="xseB"/>
    <property type="match status" value="1"/>
</dbReference>
<evidence type="ECO:0000256" key="4">
    <source>
        <dbReference type="ARBA" id="ARBA00022801"/>
    </source>
</evidence>
<evidence type="ECO:0000256" key="6">
    <source>
        <dbReference type="NCBIfam" id="TIGR01280"/>
    </source>
</evidence>
<comment type="similarity">
    <text evidence="1">Belongs to the XseB family.</text>
</comment>
<dbReference type="GO" id="GO:0006308">
    <property type="term" value="P:DNA catabolic process"/>
    <property type="evidence" value="ECO:0007669"/>
    <property type="project" value="UniProtKB-UniRule"/>
</dbReference>
<feature type="coiled-coil region" evidence="7">
    <location>
        <begin position="5"/>
        <end position="63"/>
    </location>
</feature>
<name>A0A5K7SCZ3_9BACT</name>
<keyword evidence="3" id="KW-0540">Nuclease</keyword>
<dbReference type="SUPFAM" id="SSF116842">
    <property type="entry name" value="XseB-like"/>
    <property type="match status" value="1"/>
</dbReference>
<dbReference type="GO" id="GO:0009318">
    <property type="term" value="C:exodeoxyribonuclease VII complex"/>
    <property type="evidence" value="ECO:0007669"/>
    <property type="project" value="UniProtKB-UniRule"/>
</dbReference>
<keyword evidence="7" id="KW-0175">Coiled coil</keyword>
<accession>A0A5K7SCZ3</accession>
<sequence length="66" mass="7677">MATKKVTYKEAITEIEDILEKIESEELDVDELAEQVNRVSALITICKDKLHKTEEEVEKILKEMNQ</sequence>
<evidence type="ECO:0000313" key="8">
    <source>
        <dbReference type="EMBL" id="BBE19134.1"/>
    </source>
</evidence>
<evidence type="ECO:0000256" key="5">
    <source>
        <dbReference type="ARBA" id="ARBA00022839"/>
    </source>
</evidence>
<dbReference type="Gene3D" id="1.10.287.1040">
    <property type="entry name" value="Exonuclease VII, small subunit"/>
    <property type="match status" value="1"/>
</dbReference>